<name>A0AAV1USU7_9STRA</name>
<dbReference type="PANTHER" id="PTHR15503:SF22">
    <property type="entry name" value="TRANSPOSON TY3-I GAG POLYPROTEIN"/>
    <property type="match status" value="1"/>
</dbReference>
<evidence type="ECO:0000256" key="1">
    <source>
        <dbReference type="SAM" id="MobiDB-lite"/>
    </source>
</evidence>
<sequence length="305" mass="33692">MSVSSVVLSSDKPFTSDIPEPVPASLSGPSPCSAEIVFSPREPEVTKPLLKKGAFVIGKNCRLLIDCGATHNVLKPKIYDGQRKPVTVHVTTFNGDKVTAPTRELKTSVQMDGVQFNDVAFTEWKTSSAYDRILGQPWLQNMNPIIDWTEQTISYRQQAPYAYLADDLTDKEAQQVYAKLCSVEVTRPMVTMLPPGVEQLIHEFVDLFPASLPTGLPPVRDVEHAVIVKPGARPTSRPPFRMAPVEKVALSKFVDELLAKKWKQVSSSEWVSNIFAVPKKDIITGKLNHGLIGFAVGIRTHWCVG</sequence>
<dbReference type="EMBL" id="CAKLBY020000228">
    <property type="protein sequence ID" value="CAK7937834.1"/>
    <property type="molecule type" value="Genomic_DNA"/>
</dbReference>
<protein>
    <submittedName>
        <fullName evidence="2">Uncharacterized protein</fullName>
    </submittedName>
</protein>
<evidence type="ECO:0000313" key="2">
    <source>
        <dbReference type="EMBL" id="CAK7937834.1"/>
    </source>
</evidence>
<dbReference type="SUPFAM" id="SSF56672">
    <property type="entry name" value="DNA/RNA polymerases"/>
    <property type="match status" value="1"/>
</dbReference>
<dbReference type="SUPFAM" id="SSF50630">
    <property type="entry name" value="Acid proteases"/>
    <property type="match status" value="1"/>
</dbReference>
<proteinExistence type="predicted"/>
<feature type="region of interest" description="Disordered" evidence="1">
    <location>
        <begin position="1"/>
        <end position="30"/>
    </location>
</feature>
<dbReference type="InterPro" id="IPR021109">
    <property type="entry name" value="Peptidase_aspartic_dom_sf"/>
</dbReference>
<comment type="caution">
    <text evidence="2">The sequence shown here is derived from an EMBL/GenBank/DDBJ whole genome shotgun (WGS) entry which is preliminary data.</text>
</comment>
<dbReference type="Proteomes" id="UP001162060">
    <property type="component" value="Unassembled WGS sequence"/>
</dbReference>
<dbReference type="Gene3D" id="3.10.10.10">
    <property type="entry name" value="HIV Type 1 Reverse Transcriptase, subunit A, domain 1"/>
    <property type="match status" value="1"/>
</dbReference>
<dbReference type="AlphaFoldDB" id="A0AAV1USU7"/>
<dbReference type="PANTHER" id="PTHR15503">
    <property type="entry name" value="LDOC1 RELATED"/>
    <property type="match status" value="1"/>
</dbReference>
<dbReference type="InterPro" id="IPR032567">
    <property type="entry name" value="RTL1-rel"/>
</dbReference>
<organism evidence="2 3">
    <name type="scientific">Peronospora matthiolae</name>
    <dbReference type="NCBI Taxonomy" id="2874970"/>
    <lineage>
        <taxon>Eukaryota</taxon>
        <taxon>Sar</taxon>
        <taxon>Stramenopiles</taxon>
        <taxon>Oomycota</taxon>
        <taxon>Peronosporomycetes</taxon>
        <taxon>Peronosporales</taxon>
        <taxon>Peronosporaceae</taxon>
        <taxon>Peronospora</taxon>
    </lineage>
</organism>
<evidence type="ECO:0000313" key="3">
    <source>
        <dbReference type="Proteomes" id="UP001162060"/>
    </source>
</evidence>
<accession>A0AAV1USU7</accession>
<gene>
    <name evidence="2" type="ORF">PM001_LOCUS22984</name>
</gene>
<dbReference type="Gene3D" id="2.40.70.10">
    <property type="entry name" value="Acid Proteases"/>
    <property type="match status" value="1"/>
</dbReference>
<dbReference type="CDD" id="cd00303">
    <property type="entry name" value="retropepsin_like"/>
    <property type="match status" value="1"/>
</dbReference>
<dbReference type="InterPro" id="IPR043502">
    <property type="entry name" value="DNA/RNA_pol_sf"/>
</dbReference>
<reference evidence="2" key="1">
    <citation type="submission" date="2024-01" db="EMBL/GenBank/DDBJ databases">
        <authorList>
            <person name="Webb A."/>
        </authorList>
    </citation>
    <scope>NUCLEOTIDE SEQUENCE</scope>
    <source>
        <strain evidence="2">Pm1</strain>
    </source>
</reference>